<keyword evidence="2" id="KW-0274">FAD</keyword>
<evidence type="ECO:0000256" key="2">
    <source>
        <dbReference type="ARBA" id="ARBA00022827"/>
    </source>
</evidence>
<evidence type="ECO:0000313" key="4">
    <source>
        <dbReference type="EMBL" id="BBA33977.1"/>
    </source>
</evidence>
<dbReference type="OrthoDB" id="9800184at2"/>
<dbReference type="SUPFAM" id="SSF56176">
    <property type="entry name" value="FAD-binding/transporter-associated domain-like"/>
    <property type="match status" value="1"/>
</dbReference>
<proteinExistence type="predicted"/>
<evidence type="ECO:0000256" key="1">
    <source>
        <dbReference type="ARBA" id="ARBA00022630"/>
    </source>
</evidence>
<dbReference type="InterPro" id="IPR010031">
    <property type="entry name" value="FAD_lactone_oxidase-like"/>
</dbReference>
<feature type="domain" description="FAD-binding PCMH-type" evidence="3">
    <location>
        <begin position="23"/>
        <end position="197"/>
    </location>
</feature>
<evidence type="ECO:0000259" key="3">
    <source>
        <dbReference type="PROSITE" id="PS51387"/>
    </source>
</evidence>
<dbReference type="EMBL" id="AP017928">
    <property type="protein sequence ID" value="BBA33977.1"/>
    <property type="molecule type" value="Genomic_DNA"/>
</dbReference>
<dbReference type="PROSITE" id="PS51387">
    <property type="entry name" value="FAD_PCMH"/>
    <property type="match status" value="1"/>
</dbReference>
<evidence type="ECO:0000313" key="5">
    <source>
        <dbReference type="Proteomes" id="UP000266313"/>
    </source>
</evidence>
<dbReference type="Proteomes" id="UP000266313">
    <property type="component" value="Chromosome"/>
</dbReference>
<keyword evidence="1" id="KW-0285">Flavoprotein</keyword>
<dbReference type="InterPro" id="IPR036318">
    <property type="entry name" value="FAD-bd_PCMH-like_sf"/>
</dbReference>
<dbReference type="KEGG" id="mmai:sS8_2023"/>
<dbReference type="InterPro" id="IPR006094">
    <property type="entry name" value="Oxid_FAD_bind_N"/>
</dbReference>
<dbReference type="InterPro" id="IPR016164">
    <property type="entry name" value="FAD-linked_Oxase-like_C"/>
</dbReference>
<organism evidence="4 5">
    <name type="scientific">Methylocaldum marinum</name>
    <dbReference type="NCBI Taxonomy" id="1432792"/>
    <lineage>
        <taxon>Bacteria</taxon>
        <taxon>Pseudomonadati</taxon>
        <taxon>Pseudomonadota</taxon>
        <taxon>Gammaproteobacteria</taxon>
        <taxon>Methylococcales</taxon>
        <taxon>Methylococcaceae</taxon>
        <taxon>Methylocaldum</taxon>
    </lineage>
</organism>
<sequence length="459" mass="52828">METVSRTSKSDLFQASQVVTDWGRIKRAKVHHIAKPKSEEDLRAILAYARENKLKISIRGIGHNAVGQSFLENGIMVDMTGLNQVIELDETGKTLRVQCGATWERVTQVLEPKRLGVSTKQEFDIFSIGGSLAANVHGKSIDYPAMISHVLSFRILTADGEILHISRDEHPDLFRAAIGGWGLLGIIVDVTLQLVDDRVVEKSEVVYMKGDQLVAAYTERVKRDPEATPLCYGFLDTRFTNGFYVTYRYLDDGKTYSLDQLKRDEANPIFFDIFVWLQRHCSFIRSKAFGLTWATSAKPEITLRSRRLLLWDRAPKSFNDMLLQKYFIPVKNFPAFLPKAKAILEGYQKDIKLLLLHFRYQPFNDEAMLASLQDEAMCFLPVYLAEKDNPKWVAVYEQVTNDLLNEVLSHEGSFYLTFIPATLDQVRRAYPHWDRFVEVKNKYDPENRFTSLFYERIRS</sequence>
<accession>A0A250KQV4</accession>
<dbReference type="Gene3D" id="3.30.43.10">
    <property type="entry name" value="Uridine Diphospho-n-acetylenolpyruvylglucosamine Reductase, domain 2"/>
    <property type="match status" value="1"/>
</dbReference>
<dbReference type="PANTHER" id="PTHR43762">
    <property type="entry name" value="L-GULONOLACTONE OXIDASE"/>
    <property type="match status" value="1"/>
</dbReference>
<keyword evidence="5" id="KW-1185">Reference proteome</keyword>
<dbReference type="Gene3D" id="3.30.465.10">
    <property type="match status" value="1"/>
</dbReference>
<dbReference type="InterPro" id="IPR016167">
    <property type="entry name" value="FAD-bd_PCMH_sub1"/>
</dbReference>
<dbReference type="PANTHER" id="PTHR43762:SF1">
    <property type="entry name" value="D-ARABINONO-1,4-LACTONE OXIDASE"/>
    <property type="match status" value="1"/>
</dbReference>
<dbReference type="GO" id="GO:0071949">
    <property type="term" value="F:FAD binding"/>
    <property type="evidence" value="ECO:0007669"/>
    <property type="project" value="InterPro"/>
</dbReference>
<dbReference type="InterPro" id="IPR016171">
    <property type="entry name" value="Vanillyl_alc_oxidase_C-sub2"/>
</dbReference>
<reference evidence="4 5" key="1">
    <citation type="submission" date="2016-12" db="EMBL/GenBank/DDBJ databases">
        <title>Genome sequencing of Methylocaldum marinum.</title>
        <authorList>
            <person name="Takeuchi M."/>
            <person name="Kamagata Y."/>
            <person name="Hiraoka S."/>
            <person name="Oshima K."/>
            <person name="Hattori M."/>
            <person name="Iwasaki W."/>
        </authorList>
    </citation>
    <scope>NUCLEOTIDE SEQUENCE [LARGE SCALE GENOMIC DNA]</scope>
    <source>
        <strain evidence="4 5">S8</strain>
    </source>
</reference>
<dbReference type="InterPro" id="IPR016169">
    <property type="entry name" value="FAD-bd_PCMH_sub2"/>
</dbReference>
<dbReference type="Pfam" id="PF01565">
    <property type="entry name" value="FAD_binding_4"/>
    <property type="match status" value="1"/>
</dbReference>
<name>A0A250KQV4_9GAMM</name>
<dbReference type="SUPFAM" id="SSF55103">
    <property type="entry name" value="FAD-linked oxidases, C-terminal domain"/>
    <property type="match status" value="1"/>
</dbReference>
<dbReference type="Gene3D" id="1.10.45.10">
    <property type="entry name" value="Vanillyl-alcohol Oxidase, Chain A, domain 4"/>
    <property type="match status" value="1"/>
</dbReference>
<dbReference type="GO" id="GO:0016899">
    <property type="term" value="F:oxidoreductase activity, acting on the CH-OH group of donors, oxygen as acceptor"/>
    <property type="evidence" value="ECO:0007669"/>
    <property type="project" value="InterPro"/>
</dbReference>
<dbReference type="InterPro" id="IPR016166">
    <property type="entry name" value="FAD-bd_PCMH"/>
</dbReference>
<dbReference type="RefSeq" id="WP_119629479.1">
    <property type="nucleotide sequence ID" value="NZ_AP017928.1"/>
</dbReference>
<protein>
    <recommendedName>
        <fullName evidence="3">FAD-binding PCMH-type domain-containing protein</fullName>
    </recommendedName>
</protein>
<gene>
    <name evidence="4" type="ORF">sS8_2023</name>
</gene>
<dbReference type="AlphaFoldDB" id="A0A250KQV4"/>